<organism evidence="5 6">
    <name type="scientific">Coemansia asiatica</name>
    <dbReference type="NCBI Taxonomy" id="1052880"/>
    <lineage>
        <taxon>Eukaryota</taxon>
        <taxon>Fungi</taxon>
        <taxon>Fungi incertae sedis</taxon>
        <taxon>Zoopagomycota</taxon>
        <taxon>Kickxellomycotina</taxon>
        <taxon>Kickxellomycetes</taxon>
        <taxon>Kickxellales</taxon>
        <taxon>Kickxellaceae</taxon>
        <taxon>Coemansia</taxon>
    </lineage>
</organism>
<keyword evidence="6" id="KW-1185">Reference proteome</keyword>
<dbReference type="EMBL" id="JANBOH010000155">
    <property type="protein sequence ID" value="KAJ1644583.1"/>
    <property type="molecule type" value="Genomic_DNA"/>
</dbReference>
<dbReference type="InterPro" id="IPR000719">
    <property type="entry name" value="Prot_kinase_dom"/>
</dbReference>
<dbReference type="InterPro" id="IPR008271">
    <property type="entry name" value="Ser/Thr_kinase_AS"/>
</dbReference>
<dbReference type="GO" id="GO:0035556">
    <property type="term" value="P:intracellular signal transduction"/>
    <property type="evidence" value="ECO:0007669"/>
    <property type="project" value="TreeGrafter"/>
</dbReference>
<keyword evidence="5" id="KW-0723">Serine/threonine-protein kinase</keyword>
<keyword evidence="2" id="KW-0067">ATP-binding</keyword>
<keyword evidence="5" id="KW-0418">Kinase</keyword>
<name>A0A9W7XKI2_9FUNG</name>
<feature type="compositionally biased region" description="Polar residues" evidence="3">
    <location>
        <begin position="1"/>
        <end position="11"/>
    </location>
</feature>
<dbReference type="GO" id="GO:0005829">
    <property type="term" value="C:cytosol"/>
    <property type="evidence" value="ECO:0007669"/>
    <property type="project" value="TreeGrafter"/>
</dbReference>
<feature type="region of interest" description="Disordered" evidence="3">
    <location>
        <begin position="279"/>
        <end position="303"/>
    </location>
</feature>
<evidence type="ECO:0000256" key="1">
    <source>
        <dbReference type="ARBA" id="ARBA00022741"/>
    </source>
</evidence>
<feature type="compositionally biased region" description="Basic and acidic residues" evidence="3">
    <location>
        <begin position="426"/>
        <end position="445"/>
    </location>
</feature>
<comment type="caution">
    <text evidence="5">The sequence shown here is derived from an EMBL/GenBank/DDBJ whole genome shotgun (WGS) entry which is preliminary data.</text>
</comment>
<dbReference type="PANTHER" id="PTHR24346">
    <property type="entry name" value="MAP/MICROTUBULE AFFINITY-REGULATING KINASE"/>
    <property type="match status" value="1"/>
</dbReference>
<feature type="region of interest" description="Disordered" evidence="3">
    <location>
        <begin position="424"/>
        <end position="448"/>
    </location>
</feature>
<dbReference type="GO" id="GO:0004674">
    <property type="term" value="F:protein serine/threonine kinase activity"/>
    <property type="evidence" value="ECO:0007669"/>
    <property type="project" value="UniProtKB-KW"/>
</dbReference>
<dbReference type="GO" id="GO:0005634">
    <property type="term" value="C:nucleus"/>
    <property type="evidence" value="ECO:0007669"/>
    <property type="project" value="TreeGrafter"/>
</dbReference>
<feature type="domain" description="Protein kinase" evidence="4">
    <location>
        <begin position="111"/>
        <end position="481"/>
    </location>
</feature>
<proteinExistence type="predicted"/>
<dbReference type="Proteomes" id="UP001145021">
    <property type="component" value="Unassembled WGS sequence"/>
</dbReference>
<dbReference type="Pfam" id="PF00069">
    <property type="entry name" value="Pkinase"/>
    <property type="match status" value="2"/>
</dbReference>
<feature type="region of interest" description="Disordered" evidence="3">
    <location>
        <begin position="1"/>
        <end position="52"/>
    </location>
</feature>
<evidence type="ECO:0000259" key="4">
    <source>
        <dbReference type="PROSITE" id="PS50011"/>
    </source>
</evidence>
<dbReference type="Gene3D" id="1.10.510.10">
    <property type="entry name" value="Transferase(Phosphotransferase) domain 1"/>
    <property type="match status" value="1"/>
</dbReference>
<dbReference type="GO" id="GO:0005524">
    <property type="term" value="F:ATP binding"/>
    <property type="evidence" value="ECO:0007669"/>
    <property type="project" value="UniProtKB-KW"/>
</dbReference>
<gene>
    <name evidence="5" type="primary">HRK1_2</name>
    <name evidence="5" type="ORF">LPJ64_003750</name>
</gene>
<evidence type="ECO:0000313" key="6">
    <source>
        <dbReference type="Proteomes" id="UP001145021"/>
    </source>
</evidence>
<evidence type="ECO:0000256" key="3">
    <source>
        <dbReference type="SAM" id="MobiDB-lite"/>
    </source>
</evidence>
<dbReference type="PROSITE" id="PS00108">
    <property type="entry name" value="PROTEIN_KINASE_ST"/>
    <property type="match status" value="1"/>
</dbReference>
<accession>A0A9W7XKI2</accession>
<dbReference type="SMART" id="SM00220">
    <property type="entry name" value="S_TKc"/>
    <property type="match status" value="1"/>
</dbReference>
<dbReference type="GO" id="GO:0045719">
    <property type="term" value="P:negative regulation of glycogen biosynthetic process"/>
    <property type="evidence" value="ECO:0007669"/>
    <property type="project" value="TreeGrafter"/>
</dbReference>
<dbReference type="PANTHER" id="PTHR24346:SF51">
    <property type="entry name" value="PAS DOMAIN-CONTAINING SERINE_THREONINE-PROTEIN KINASE"/>
    <property type="match status" value="1"/>
</dbReference>
<dbReference type="AlphaFoldDB" id="A0A9W7XKI2"/>
<dbReference type="SUPFAM" id="SSF56112">
    <property type="entry name" value="Protein kinase-like (PK-like)"/>
    <property type="match status" value="1"/>
</dbReference>
<feature type="compositionally biased region" description="Polar residues" evidence="3">
    <location>
        <begin position="41"/>
        <end position="52"/>
    </location>
</feature>
<protein>
    <submittedName>
        <fullName evidence="5">Serine/threonine protein kinase</fullName>
    </submittedName>
</protein>
<evidence type="ECO:0000256" key="2">
    <source>
        <dbReference type="ARBA" id="ARBA00022840"/>
    </source>
</evidence>
<dbReference type="PROSITE" id="PS50011">
    <property type="entry name" value="PROTEIN_KINASE_DOM"/>
    <property type="match status" value="1"/>
</dbReference>
<dbReference type="InterPro" id="IPR011009">
    <property type="entry name" value="Kinase-like_dom_sf"/>
</dbReference>
<sequence length="485" mass="53363">MATISMSSHQRPLSIASEPTIPCTLTEQPSGEPYSAVSRKQPITTTTQQAPLSTRTTLVTEAINNRTCALQTQQCISQDTLTSAAGADRNAVDGTLSLSIRPAGWTRSVLGESIKRLGAGTGGSVDLHRSEITNKATVKTLQASQGAVHDPAATALGGILSRRALEELGIAVNVRHENIVRTFDVVVETDRRCYVVMEACSVDLLSMIQSHTATFGTCMDDDVLDGYFAQLVRGVQYLHSIGVAHRDLKLDNVCVTEQGIVKIVDFGCATLFRRRVHRQQQQQQQQQPRAASRARAAPYSVTRPRQQAAPVVAAADSGLYVETLSSGICGSDPYMAPELFSSSHQYLAAKVDIWALGIIYFAMRHLQFPWSVAHAARDARFRAFSDNPAMFFDTWFPDTSKSSTWSSQSRFLTTHRLTAAAAVSEPAKRERCQHQQQGEHRERGQKQWQSMRQARVIIGRILEPNPAIRTDIDGIVADEWFQLIG</sequence>
<reference evidence="5" key="1">
    <citation type="submission" date="2022-07" db="EMBL/GenBank/DDBJ databases">
        <title>Phylogenomic reconstructions and comparative analyses of Kickxellomycotina fungi.</title>
        <authorList>
            <person name="Reynolds N.K."/>
            <person name="Stajich J.E."/>
            <person name="Barry K."/>
            <person name="Grigoriev I.V."/>
            <person name="Crous P."/>
            <person name="Smith M.E."/>
        </authorList>
    </citation>
    <scope>NUCLEOTIDE SEQUENCE</scope>
    <source>
        <strain evidence="5">NBRC 105413</strain>
    </source>
</reference>
<keyword evidence="5" id="KW-0808">Transferase</keyword>
<dbReference type="Gene3D" id="3.30.200.20">
    <property type="entry name" value="Phosphorylase Kinase, domain 1"/>
    <property type="match status" value="1"/>
</dbReference>
<evidence type="ECO:0000313" key="5">
    <source>
        <dbReference type="EMBL" id="KAJ1644583.1"/>
    </source>
</evidence>
<keyword evidence="1" id="KW-0547">Nucleotide-binding</keyword>